<keyword evidence="23" id="KW-1185">Reference proteome</keyword>
<name>A0A5D4XM00_9GAMM</name>
<dbReference type="RefSeq" id="WP_149101713.1">
    <property type="nucleotide sequence ID" value="NZ_VTFT01000001.1"/>
</dbReference>
<comment type="catalytic activity">
    <reaction evidence="15 17 19">
        <text>(6S)-NADHX + ADP = AMP + phosphate + NADH + H(+)</text>
        <dbReference type="Rhea" id="RHEA:32223"/>
        <dbReference type="ChEBI" id="CHEBI:15378"/>
        <dbReference type="ChEBI" id="CHEBI:43474"/>
        <dbReference type="ChEBI" id="CHEBI:57945"/>
        <dbReference type="ChEBI" id="CHEBI:64074"/>
        <dbReference type="ChEBI" id="CHEBI:456215"/>
        <dbReference type="ChEBI" id="CHEBI:456216"/>
        <dbReference type="EC" id="4.2.1.136"/>
    </reaction>
</comment>
<evidence type="ECO:0000256" key="12">
    <source>
        <dbReference type="ARBA" id="ARBA00023239"/>
    </source>
</evidence>
<comment type="subunit">
    <text evidence="17">Homotetramer.</text>
</comment>
<comment type="caution">
    <text evidence="18">Lacks conserved residue(s) required for the propagation of feature annotation.</text>
</comment>
<comment type="cofactor">
    <cofactor evidence="17">
        <name>Mg(2+)</name>
        <dbReference type="ChEBI" id="CHEBI:18420"/>
    </cofactor>
</comment>
<dbReference type="Pfam" id="PF03853">
    <property type="entry name" value="YjeF_N"/>
    <property type="match status" value="1"/>
</dbReference>
<dbReference type="SUPFAM" id="SSF64153">
    <property type="entry name" value="YjeF N-terminal domain-like"/>
    <property type="match status" value="1"/>
</dbReference>
<dbReference type="PANTHER" id="PTHR12592">
    <property type="entry name" value="ATP-DEPENDENT (S)-NAD(P)H-HYDRATE DEHYDRATASE FAMILY MEMBER"/>
    <property type="match status" value="1"/>
</dbReference>
<comment type="cofactor">
    <cofactor evidence="18 19">
        <name>K(+)</name>
        <dbReference type="ChEBI" id="CHEBI:29103"/>
    </cofactor>
    <text evidence="18 19">Binds 1 potassium ion per subunit.</text>
</comment>
<evidence type="ECO:0000256" key="17">
    <source>
        <dbReference type="HAMAP-Rule" id="MF_01965"/>
    </source>
</evidence>
<dbReference type="PROSITE" id="PS51383">
    <property type="entry name" value="YJEF_C_3"/>
    <property type="match status" value="1"/>
</dbReference>
<dbReference type="GO" id="GO:0110051">
    <property type="term" value="P:metabolite repair"/>
    <property type="evidence" value="ECO:0007669"/>
    <property type="project" value="TreeGrafter"/>
</dbReference>
<evidence type="ECO:0000313" key="22">
    <source>
        <dbReference type="EMBL" id="TYT25164.1"/>
    </source>
</evidence>
<dbReference type="AlphaFoldDB" id="A0A5D4XM00"/>
<evidence type="ECO:0000256" key="4">
    <source>
        <dbReference type="ARBA" id="ARBA00009524"/>
    </source>
</evidence>
<dbReference type="PANTHER" id="PTHR12592:SF0">
    <property type="entry name" value="ATP-DEPENDENT (S)-NAD(P)H-HYDRATE DEHYDRATASE"/>
    <property type="match status" value="1"/>
</dbReference>
<feature type="binding site" evidence="18">
    <location>
        <begin position="134"/>
        <end position="140"/>
    </location>
    <ligand>
        <name>(6S)-NADPHX</name>
        <dbReference type="ChEBI" id="CHEBI:64076"/>
    </ligand>
</feature>
<feature type="binding site" evidence="18">
    <location>
        <position position="166"/>
    </location>
    <ligand>
        <name>K(+)</name>
        <dbReference type="ChEBI" id="CHEBI:29103"/>
    </ligand>
</feature>
<dbReference type="InterPro" id="IPR030677">
    <property type="entry name" value="Nnr"/>
</dbReference>
<dbReference type="NCBIfam" id="TIGR00196">
    <property type="entry name" value="yjeF_cterm"/>
    <property type="match status" value="1"/>
</dbReference>
<keyword evidence="6 17" id="KW-0547">Nucleotide-binding</keyword>
<evidence type="ECO:0000256" key="15">
    <source>
        <dbReference type="ARBA" id="ARBA00048238"/>
    </source>
</evidence>
<keyword evidence="5 18" id="KW-0479">Metal-binding</keyword>
<feature type="binding site" evidence="17">
    <location>
        <begin position="409"/>
        <end position="413"/>
    </location>
    <ligand>
        <name>AMP</name>
        <dbReference type="ChEBI" id="CHEBI:456215"/>
    </ligand>
</feature>
<feature type="domain" description="YjeF C-terminal" evidence="20">
    <location>
        <begin position="229"/>
        <end position="497"/>
    </location>
</feature>
<keyword evidence="11 18" id="KW-0413">Isomerase</keyword>
<comment type="catalytic activity">
    <reaction evidence="16 17 19">
        <text>(6S)-NADPHX + ADP = AMP + phosphate + NADPH + H(+)</text>
        <dbReference type="Rhea" id="RHEA:32235"/>
        <dbReference type="ChEBI" id="CHEBI:15378"/>
        <dbReference type="ChEBI" id="CHEBI:43474"/>
        <dbReference type="ChEBI" id="CHEBI:57783"/>
        <dbReference type="ChEBI" id="CHEBI:64076"/>
        <dbReference type="ChEBI" id="CHEBI:456215"/>
        <dbReference type="ChEBI" id="CHEBI:456216"/>
        <dbReference type="EC" id="4.2.1.136"/>
    </reaction>
</comment>
<feature type="binding site" evidence="18">
    <location>
        <begin position="67"/>
        <end position="71"/>
    </location>
    <ligand>
        <name>(6S)-NADPHX</name>
        <dbReference type="ChEBI" id="CHEBI:64076"/>
    </ligand>
</feature>
<comment type="similarity">
    <text evidence="3 19">In the N-terminal section; belongs to the NnrE/AIBP family.</text>
</comment>
<dbReference type="GO" id="GO:0005524">
    <property type="term" value="F:ATP binding"/>
    <property type="evidence" value="ECO:0007669"/>
    <property type="project" value="UniProtKB-UniRule"/>
</dbReference>
<dbReference type="GO" id="GO:0052856">
    <property type="term" value="F:NAD(P)HX epimerase activity"/>
    <property type="evidence" value="ECO:0007669"/>
    <property type="project" value="UniProtKB-UniRule"/>
</dbReference>
<comment type="similarity">
    <text evidence="17">Belongs to the NnrD/CARKD family.</text>
</comment>
<evidence type="ECO:0000256" key="8">
    <source>
        <dbReference type="ARBA" id="ARBA00022857"/>
    </source>
</evidence>
<dbReference type="Gene3D" id="3.40.50.10260">
    <property type="entry name" value="YjeF N-terminal domain"/>
    <property type="match status" value="1"/>
</dbReference>
<comment type="catalytic activity">
    <reaction evidence="2 18 19">
        <text>(6R)-NADPHX = (6S)-NADPHX</text>
        <dbReference type="Rhea" id="RHEA:32227"/>
        <dbReference type="ChEBI" id="CHEBI:64076"/>
        <dbReference type="ChEBI" id="CHEBI:64077"/>
        <dbReference type="EC" id="5.1.99.6"/>
    </reaction>
</comment>
<dbReference type="InterPro" id="IPR036652">
    <property type="entry name" value="YjeF_N_dom_sf"/>
</dbReference>
<feature type="binding site" evidence="17">
    <location>
        <position position="372"/>
    </location>
    <ligand>
        <name>(6S)-NADPHX</name>
        <dbReference type="ChEBI" id="CHEBI:64076"/>
    </ligand>
</feature>
<organism evidence="22 23">
    <name type="scientific">Luteimonas viscosa</name>
    <dbReference type="NCBI Taxonomy" id="1132694"/>
    <lineage>
        <taxon>Bacteria</taxon>
        <taxon>Pseudomonadati</taxon>
        <taxon>Pseudomonadota</taxon>
        <taxon>Gammaproteobacteria</taxon>
        <taxon>Lysobacterales</taxon>
        <taxon>Lysobacteraceae</taxon>
        <taxon>Luteimonas</taxon>
    </lineage>
</organism>
<evidence type="ECO:0000256" key="2">
    <source>
        <dbReference type="ARBA" id="ARBA00000909"/>
    </source>
</evidence>
<sequence>MDAVSRSHDRGTPLYDGAALRALEAEMAARLGDGFALMARAGQAAWRELLAHWPDVQRIVVVCGPGNNGGDGYELCRLAHQSGRDARVLRIEAHAPRSELAQRACEAYREAGGRIKAFSDGFGRAQLVVDALFGIGLSREPDADAARVIDAINASGLPVFSLDVPSGLDADRGSAPGRVVHATHTLQLLAPHAGLYTGAAARSAGSLALSTLEADEALAGAPVAAYRLDPDDLRGWIAPRVRDAHKGDSGHVLCIGGDTGKGGAAILAAEAALRCGAGLVSVATRPVHVPALLARRPEAMAHGVDAGGSLEPLLAQADVIALGPGLGQGEWGAALYEQALAASTPLVLDADALNLLAQRTRVLPAGTILTPHPGEAARLLGFTAAEVQANRFAAARLLAEMFGCVVVLKGAGTLVAAPEQVPRVIAAGNPGMAVGGMGDLLTGCIAALRAQDFPAFESACCGALLHAVAGDTAAQAGERGLLPCDLLDPMRTWANGGPSA</sequence>
<comment type="caution">
    <text evidence="22">The sequence shown here is derived from an EMBL/GenBank/DDBJ whole genome shotgun (WGS) entry which is preliminary data.</text>
</comment>
<dbReference type="Gene3D" id="3.40.1190.20">
    <property type="match status" value="1"/>
</dbReference>
<keyword evidence="10 17" id="KW-0520">NAD</keyword>
<evidence type="ECO:0000256" key="14">
    <source>
        <dbReference type="ARBA" id="ARBA00025153"/>
    </source>
</evidence>
<evidence type="ECO:0000256" key="10">
    <source>
        <dbReference type="ARBA" id="ARBA00023027"/>
    </source>
</evidence>
<accession>A0A5D4XM00</accession>
<dbReference type="GO" id="GO:0052855">
    <property type="term" value="F:ADP-dependent NAD(P)H-hydrate dehydratase activity"/>
    <property type="evidence" value="ECO:0007669"/>
    <property type="project" value="UniProtKB-UniRule"/>
</dbReference>
<dbReference type="SUPFAM" id="SSF53613">
    <property type="entry name" value="Ribokinase-like"/>
    <property type="match status" value="1"/>
</dbReference>
<feature type="binding site" evidence="17">
    <location>
        <position position="438"/>
    </location>
    <ligand>
        <name>AMP</name>
        <dbReference type="ChEBI" id="CHEBI:456215"/>
    </ligand>
</feature>
<keyword evidence="12 17" id="KW-0456">Lyase</keyword>
<dbReference type="Proteomes" id="UP000324973">
    <property type="component" value="Unassembled WGS sequence"/>
</dbReference>
<evidence type="ECO:0000259" key="21">
    <source>
        <dbReference type="PROSITE" id="PS51385"/>
    </source>
</evidence>
<comment type="function">
    <text evidence="17">Catalyzes the dehydration of the S-form of NAD(P)HX at the expense of ADP, which is converted to AMP. Together with NAD(P)HX epimerase, which catalyzes the epimerization of the S- and R-forms, the enzyme allows the repair of both epimers of NAD(P)HX, a damaged form of NAD(P)H that is a result of enzymatic or heat-dependent hydration.</text>
</comment>
<protein>
    <recommendedName>
        <fullName evidence="19">Bifunctional NAD(P)H-hydrate repair enzyme</fullName>
    </recommendedName>
    <alternativeName>
        <fullName evidence="19">Nicotinamide nucleotide repair protein</fullName>
    </alternativeName>
    <domain>
        <recommendedName>
            <fullName evidence="19">ADP-dependent (S)-NAD(P)H-hydrate dehydratase</fullName>
            <ecNumber evidence="19">4.2.1.136</ecNumber>
        </recommendedName>
        <alternativeName>
            <fullName evidence="19">ADP-dependent NAD(P)HX dehydratase</fullName>
        </alternativeName>
    </domain>
    <domain>
        <recommendedName>
            <fullName evidence="19">NAD(P)H-hydrate epimerase</fullName>
            <ecNumber evidence="19">5.1.99.6</ecNumber>
        </recommendedName>
    </domain>
</protein>
<feature type="binding site" evidence="18">
    <location>
        <position position="130"/>
    </location>
    <ligand>
        <name>K(+)</name>
        <dbReference type="ChEBI" id="CHEBI:29103"/>
    </ligand>
</feature>
<keyword evidence="7 17" id="KW-0067">ATP-binding</keyword>
<dbReference type="CDD" id="cd01171">
    <property type="entry name" value="YXKO-related"/>
    <property type="match status" value="1"/>
</dbReference>
<evidence type="ECO:0000259" key="20">
    <source>
        <dbReference type="PROSITE" id="PS51383"/>
    </source>
</evidence>
<evidence type="ECO:0000256" key="11">
    <source>
        <dbReference type="ARBA" id="ARBA00023235"/>
    </source>
</evidence>
<feature type="binding site" evidence="17">
    <location>
        <position position="264"/>
    </location>
    <ligand>
        <name>(6S)-NADPHX</name>
        <dbReference type="ChEBI" id="CHEBI:64076"/>
    </ligand>
</feature>
<dbReference type="EMBL" id="VTFT01000001">
    <property type="protein sequence ID" value="TYT25164.1"/>
    <property type="molecule type" value="Genomic_DNA"/>
</dbReference>
<dbReference type="EC" id="4.2.1.136" evidence="19"/>
<keyword evidence="13" id="KW-0511">Multifunctional enzyme</keyword>
<dbReference type="GO" id="GO:0046496">
    <property type="term" value="P:nicotinamide nucleotide metabolic process"/>
    <property type="evidence" value="ECO:0007669"/>
    <property type="project" value="UniProtKB-UniRule"/>
</dbReference>
<dbReference type="EC" id="5.1.99.6" evidence="19"/>
<dbReference type="PIRSF" id="PIRSF017184">
    <property type="entry name" value="Nnr"/>
    <property type="match status" value="1"/>
</dbReference>
<keyword evidence="9 18" id="KW-0630">Potassium</keyword>
<feature type="domain" description="YjeF N-terminal" evidence="21">
    <location>
        <begin position="20"/>
        <end position="220"/>
    </location>
</feature>
<feature type="binding site" evidence="17">
    <location>
        <position position="325"/>
    </location>
    <ligand>
        <name>(6S)-NADPHX</name>
        <dbReference type="ChEBI" id="CHEBI:64076"/>
    </ligand>
</feature>
<evidence type="ECO:0000256" key="6">
    <source>
        <dbReference type="ARBA" id="ARBA00022741"/>
    </source>
</evidence>
<comment type="similarity">
    <text evidence="18">Belongs to the NnrE/AIBP family.</text>
</comment>
<comment type="function">
    <text evidence="14 19">Bifunctional enzyme that catalyzes the epimerization of the S- and R-forms of NAD(P)HX and the dehydration of the S-form of NAD(P)HX at the expense of ADP, which is converted to AMP. This allows the repair of both epimers of NAD(P)HX, a damaged form of NAD(P)H that is a result of enzymatic or heat-dependent hydration.</text>
</comment>
<reference evidence="22 23" key="1">
    <citation type="submission" date="2019-08" db="EMBL/GenBank/DDBJ databases">
        <title>Luteimonas viscosus sp. nov., isolated from soil of a sunflower field.</title>
        <authorList>
            <person name="Jianli Z."/>
            <person name="Ying Z."/>
        </authorList>
    </citation>
    <scope>NUCLEOTIDE SEQUENCE [LARGE SCALE GENOMIC DNA]</scope>
    <source>
        <strain evidence="22 23">XBU10</strain>
    </source>
</reference>
<comment type="catalytic activity">
    <reaction evidence="1 18 19">
        <text>(6R)-NADHX = (6S)-NADHX</text>
        <dbReference type="Rhea" id="RHEA:32215"/>
        <dbReference type="ChEBI" id="CHEBI:64074"/>
        <dbReference type="ChEBI" id="CHEBI:64075"/>
        <dbReference type="EC" id="5.1.99.6"/>
    </reaction>
</comment>
<evidence type="ECO:0000256" key="13">
    <source>
        <dbReference type="ARBA" id="ARBA00023268"/>
    </source>
</evidence>
<dbReference type="Pfam" id="PF01256">
    <property type="entry name" value="Carb_kinase"/>
    <property type="match status" value="1"/>
</dbReference>
<evidence type="ECO:0000256" key="18">
    <source>
        <dbReference type="HAMAP-Rule" id="MF_01966"/>
    </source>
</evidence>
<dbReference type="PROSITE" id="PS51385">
    <property type="entry name" value="YJEF_N"/>
    <property type="match status" value="1"/>
</dbReference>
<evidence type="ECO:0000256" key="16">
    <source>
        <dbReference type="ARBA" id="ARBA00049209"/>
    </source>
</evidence>
<evidence type="ECO:0000256" key="5">
    <source>
        <dbReference type="ARBA" id="ARBA00022723"/>
    </source>
</evidence>
<proteinExistence type="inferred from homology"/>
<dbReference type="HAMAP" id="MF_01965">
    <property type="entry name" value="NADHX_dehydratase"/>
    <property type="match status" value="1"/>
</dbReference>
<keyword evidence="8 17" id="KW-0521">NADP</keyword>
<comment type="similarity">
    <text evidence="4 19">In the C-terminal section; belongs to the NnrD/CARKD family.</text>
</comment>
<dbReference type="InterPro" id="IPR004443">
    <property type="entry name" value="YjeF_N_dom"/>
</dbReference>
<feature type="binding site" evidence="18">
    <location>
        <position position="163"/>
    </location>
    <ligand>
        <name>(6S)-NADPHX</name>
        <dbReference type="ChEBI" id="CHEBI:64076"/>
    </ligand>
</feature>
<dbReference type="InterPro" id="IPR000631">
    <property type="entry name" value="CARKD"/>
</dbReference>
<dbReference type="NCBIfam" id="TIGR00197">
    <property type="entry name" value="yjeF_nterm"/>
    <property type="match status" value="1"/>
</dbReference>
<evidence type="ECO:0000256" key="9">
    <source>
        <dbReference type="ARBA" id="ARBA00022958"/>
    </source>
</evidence>
<evidence type="ECO:0000313" key="23">
    <source>
        <dbReference type="Proteomes" id="UP000324973"/>
    </source>
</evidence>
<dbReference type="OrthoDB" id="9806925at2"/>
<evidence type="ECO:0000256" key="1">
    <source>
        <dbReference type="ARBA" id="ARBA00000013"/>
    </source>
</evidence>
<comment type="function">
    <text evidence="18">Catalyzes the epimerization of the S- and R-forms of NAD(P)HX, a damaged form of NAD(P)H that is a result of enzymatic or heat-dependent hydration. This is a prerequisite for the S-specific NAD(P)H-hydrate dehydratase to allow the repair of both epimers of NAD(P)HX.</text>
</comment>
<evidence type="ECO:0000256" key="3">
    <source>
        <dbReference type="ARBA" id="ARBA00006001"/>
    </source>
</evidence>
<dbReference type="HAMAP" id="MF_01966">
    <property type="entry name" value="NADHX_epimerase"/>
    <property type="match status" value="1"/>
</dbReference>
<feature type="binding site" evidence="17">
    <location>
        <position position="439"/>
    </location>
    <ligand>
        <name>(6S)-NADPHX</name>
        <dbReference type="ChEBI" id="CHEBI:64076"/>
    </ligand>
</feature>
<feature type="binding site" evidence="18">
    <location>
        <position position="68"/>
    </location>
    <ligand>
        <name>K(+)</name>
        <dbReference type="ChEBI" id="CHEBI:29103"/>
    </ligand>
</feature>
<evidence type="ECO:0000256" key="7">
    <source>
        <dbReference type="ARBA" id="ARBA00022840"/>
    </source>
</evidence>
<evidence type="ECO:0000256" key="19">
    <source>
        <dbReference type="PIRNR" id="PIRNR017184"/>
    </source>
</evidence>
<gene>
    <name evidence="18" type="primary">nnrE</name>
    <name evidence="17" type="synonym">nnrD</name>
    <name evidence="22" type="ORF">FZO89_02120</name>
</gene>
<dbReference type="GO" id="GO:0046872">
    <property type="term" value="F:metal ion binding"/>
    <property type="evidence" value="ECO:0007669"/>
    <property type="project" value="UniProtKB-UniRule"/>
</dbReference>
<dbReference type="InterPro" id="IPR029056">
    <property type="entry name" value="Ribokinase-like"/>
</dbReference>